<proteinExistence type="predicted"/>
<dbReference type="AlphaFoldDB" id="A0A1M6QVA9"/>
<gene>
    <name evidence="3" type="ORF">SAMN02745123_01219</name>
</gene>
<evidence type="ECO:0000313" key="4">
    <source>
        <dbReference type="Proteomes" id="UP000183997"/>
    </source>
</evidence>
<dbReference type="InterPro" id="IPR038157">
    <property type="entry name" value="FeoA_core_dom"/>
</dbReference>
<organism evidence="3 4">
    <name type="scientific">Desulforamulus aeronauticus DSM 10349</name>
    <dbReference type="NCBI Taxonomy" id="1121421"/>
    <lineage>
        <taxon>Bacteria</taxon>
        <taxon>Bacillati</taxon>
        <taxon>Bacillota</taxon>
        <taxon>Clostridia</taxon>
        <taxon>Eubacteriales</taxon>
        <taxon>Peptococcaceae</taxon>
        <taxon>Desulforamulus</taxon>
    </lineage>
</organism>
<keyword evidence="4" id="KW-1185">Reference proteome</keyword>
<protein>
    <submittedName>
        <fullName evidence="3">Fe2+ transport system protein FeoA</fullName>
    </submittedName>
</protein>
<dbReference type="InterPro" id="IPR007167">
    <property type="entry name" value="Fe-transptr_FeoA-like"/>
</dbReference>
<name>A0A1M6QVA9_9FIRM</name>
<accession>A0A1M6QVA9</accession>
<dbReference type="Pfam" id="PF04023">
    <property type="entry name" value="FeoA"/>
    <property type="match status" value="1"/>
</dbReference>
<reference evidence="4" key="1">
    <citation type="submission" date="2016-11" db="EMBL/GenBank/DDBJ databases">
        <authorList>
            <person name="Varghese N."/>
            <person name="Submissions S."/>
        </authorList>
    </citation>
    <scope>NUCLEOTIDE SEQUENCE [LARGE SCALE GENOMIC DNA]</scope>
    <source>
        <strain evidence="4">DSM 10349</strain>
    </source>
</reference>
<feature type="domain" description="Ferrous iron transporter FeoA-like" evidence="2">
    <location>
        <begin position="1"/>
        <end position="71"/>
    </location>
</feature>
<evidence type="ECO:0000256" key="1">
    <source>
        <dbReference type="ARBA" id="ARBA00023004"/>
    </source>
</evidence>
<dbReference type="GO" id="GO:0046914">
    <property type="term" value="F:transition metal ion binding"/>
    <property type="evidence" value="ECO:0007669"/>
    <property type="project" value="InterPro"/>
</dbReference>
<keyword evidence="1" id="KW-0408">Iron</keyword>
<dbReference type="STRING" id="1121421.SAMN02745123_01219"/>
<dbReference type="SUPFAM" id="SSF50037">
    <property type="entry name" value="C-terminal domain of transcriptional repressors"/>
    <property type="match status" value="1"/>
</dbReference>
<dbReference type="EMBL" id="FRAR01000009">
    <property type="protein sequence ID" value="SHK23997.1"/>
    <property type="molecule type" value="Genomic_DNA"/>
</dbReference>
<dbReference type="RefSeq" id="WP_072911853.1">
    <property type="nucleotide sequence ID" value="NZ_FRAR01000009.1"/>
</dbReference>
<evidence type="ECO:0000259" key="2">
    <source>
        <dbReference type="SMART" id="SM00899"/>
    </source>
</evidence>
<dbReference type="InterPro" id="IPR008988">
    <property type="entry name" value="Transcriptional_repressor_C"/>
</dbReference>
<dbReference type="SMART" id="SM00899">
    <property type="entry name" value="FeoA"/>
    <property type="match status" value="1"/>
</dbReference>
<dbReference type="Proteomes" id="UP000183997">
    <property type="component" value="Unassembled WGS sequence"/>
</dbReference>
<dbReference type="Gene3D" id="2.30.30.90">
    <property type="match status" value="1"/>
</dbReference>
<dbReference type="OrthoDB" id="2111964at2"/>
<sequence>MTLDKCTRGQKLKITSIPDDVVRAQAIRFGIAEGTIITCEEVVPAGPVVLGMFKQQIAIGRQLAKSIAVQPINL</sequence>
<evidence type="ECO:0000313" key="3">
    <source>
        <dbReference type="EMBL" id="SHK23997.1"/>
    </source>
</evidence>